<dbReference type="STRING" id="311410.LA5095_05335"/>
<evidence type="ECO:0000313" key="2">
    <source>
        <dbReference type="Proteomes" id="UP000049983"/>
    </source>
</evidence>
<gene>
    <name evidence="1" type="ORF">LA5096_05353</name>
</gene>
<accession>A0A0M6ZHT0</accession>
<dbReference type="Pfam" id="PF19662">
    <property type="entry name" value="DUF6165"/>
    <property type="match status" value="1"/>
</dbReference>
<name>A0A0M6ZHT0_9HYPH</name>
<reference evidence="2" key="1">
    <citation type="submission" date="2015-07" db="EMBL/GenBank/DDBJ databases">
        <authorList>
            <person name="Rodrigo-Torres Lidia"/>
            <person name="Arahal R.David."/>
        </authorList>
    </citation>
    <scope>NUCLEOTIDE SEQUENCE [LARGE SCALE GENOMIC DNA]</scope>
    <source>
        <strain evidence="2">CECT 5096</strain>
    </source>
</reference>
<organism evidence="1 2">
    <name type="scientific">Roseibium album</name>
    <dbReference type="NCBI Taxonomy" id="311410"/>
    <lineage>
        <taxon>Bacteria</taxon>
        <taxon>Pseudomonadati</taxon>
        <taxon>Pseudomonadota</taxon>
        <taxon>Alphaproteobacteria</taxon>
        <taxon>Hyphomicrobiales</taxon>
        <taxon>Stappiaceae</taxon>
        <taxon>Roseibium</taxon>
    </lineage>
</organism>
<protein>
    <submittedName>
        <fullName evidence="1">Uncharacterized protein</fullName>
    </submittedName>
</protein>
<dbReference type="OrthoDB" id="9155693at2"/>
<dbReference type="GeneID" id="97672606"/>
<evidence type="ECO:0000313" key="1">
    <source>
        <dbReference type="EMBL" id="CTQ77921.1"/>
    </source>
</evidence>
<dbReference type="RefSeq" id="WP_055404454.1">
    <property type="nucleotide sequence ID" value="NZ_CANKXR010000013.1"/>
</dbReference>
<dbReference type="AlphaFoldDB" id="A0A0M6ZHT0"/>
<proteinExistence type="predicted"/>
<dbReference type="Proteomes" id="UP000049983">
    <property type="component" value="Unassembled WGS sequence"/>
</dbReference>
<dbReference type="InterPro" id="IPR046163">
    <property type="entry name" value="DUF6165"/>
</dbReference>
<sequence length="128" mass="14704">MTISVPISLGDFFDRVTILEIKSERISDQEQLEIVNEALAEYRAIIFVSVPRHTEITDLLDELKCTNKMIWDAENKIRSLDRQGDYGDDFVEVARSLCQVKGRRNDIKCEIDKALGCEVTEVKSYRCS</sequence>
<dbReference type="EMBL" id="CXWC01000014">
    <property type="protein sequence ID" value="CTQ77921.1"/>
    <property type="molecule type" value="Genomic_DNA"/>
</dbReference>
<keyword evidence="2" id="KW-1185">Reference proteome</keyword>